<evidence type="ECO:0000256" key="1">
    <source>
        <dbReference type="SAM" id="SignalP"/>
    </source>
</evidence>
<name>A0A2G9UJX3_TELCI</name>
<evidence type="ECO:0000313" key="2">
    <source>
        <dbReference type="EMBL" id="PIO70443.1"/>
    </source>
</evidence>
<accession>A0A2G9UJX3</accession>
<feature type="signal peptide" evidence="1">
    <location>
        <begin position="1"/>
        <end position="21"/>
    </location>
</feature>
<gene>
    <name evidence="2" type="ORF">TELCIR_07703</name>
</gene>
<sequence>MISYSVLFALLLMSLLMFNEAAPQYGQMMGGGMGGYGGMGGSMMDGGMGGYGMRGPMMGGSMGGYGGMEDSMMGGMEGNG</sequence>
<reference evidence="2 3" key="1">
    <citation type="submission" date="2015-09" db="EMBL/GenBank/DDBJ databases">
        <title>Draft genome of the parasitic nematode Teladorsagia circumcincta isolate WARC Sus (inbred).</title>
        <authorList>
            <person name="Mitreva M."/>
        </authorList>
    </citation>
    <scope>NUCLEOTIDE SEQUENCE [LARGE SCALE GENOMIC DNA]</scope>
    <source>
        <strain evidence="2 3">S</strain>
    </source>
</reference>
<proteinExistence type="predicted"/>
<organism evidence="2 3">
    <name type="scientific">Teladorsagia circumcincta</name>
    <name type="common">Brown stomach worm</name>
    <name type="synonym">Ostertagia circumcincta</name>
    <dbReference type="NCBI Taxonomy" id="45464"/>
    <lineage>
        <taxon>Eukaryota</taxon>
        <taxon>Metazoa</taxon>
        <taxon>Ecdysozoa</taxon>
        <taxon>Nematoda</taxon>
        <taxon>Chromadorea</taxon>
        <taxon>Rhabditida</taxon>
        <taxon>Rhabditina</taxon>
        <taxon>Rhabditomorpha</taxon>
        <taxon>Strongyloidea</taxon>
        <taxon>Trichostrongylidae</taxon>
        <taxon>Teladorsagia</taxon>
    </lineage>
</organism>
<dbReference type="EMBL" id="KZ346265">
    <property type="protein sequence ID" value="PIO70443.1"/>
    <property type="molecule type" value="Genomic_DNA"/>
</dbReference>
<keyword evidence="1" id="KW-0732">Signal</keyword>
<dbReference type="Proteomes" id="UP000230423">
    <property type="component" value="Unassembled WGS sequence"/>
</dbReference>
<keyword evidence="3" id="KW-1185">Reference proteome</keyword>
<feature type="chain" id="PRO_5013943555" evidence="1">
    <location>
        <begin position="22"/>
        <end position="80"/>
    </location>
</feature>
<evidence type="ECO:0000313" key="3">
    <source>
        <dbReference type="Proteomes" id="UP000230423"/>
    </source>
</evidence>
<protein>
    <submittedName>
        <fullName evidence="2">Uncharacterized protein</fullName>
    </submittedName>
</protein>
<dbReference type="AlphaFoldDB" id="A0A2G9UJX3"/>